<dbReference type="CDD" id="cd00088">
    <property type="entry name" value="HPT"/>
    <property type="match status" value="1"/>
</dbReference>
<keyword evidence="15" id="KW-1185">Reference proteome</keyword>
<dbReference type="Pfam" id="PF02518">
    <property type="entry name" value="HATPase_c"/>
    <property type="match status" value="1"/>
</dbReference>
<dbReference type="Gene3D" id="1.20.120.160">
    <property type="entry name" value="HPT domain"/>
    <property type="match status" value="1"/>
</dbReference>
<dbReference type="SMART" id="SM00448">
    <property type="entry name" value="REC"/>
    <property type="match status" value="1"/>
</dbReference>
<dbReference type="InterPro" id="IPR008207">
    <property type="entry name" value="Sig_transdc_His_kin_Hpt_dom"/>
</dbReference>
<evidence type="ECO:0000256" key="4">
    <source>
        <dbReference type="ARBA" id="ARBA00022679"/>
    </source>
</evidence>
<dbReference type="EMBL" id="JBHLUN010000004">
    <property type="protein sequence ID" value="MFC0407700.1"/>
    <property type="molecule type" value="Genomic_DNA"/>
</dbReference>
<keyword evidence="6" id="KW-0902">Two-component regulatory system</keyword>
<evidence type="ECO:0000259" key="12">
    <source>
        <dbReference type="PROSITE" id="PS50851"/>
    </source>
</evidence>
<evidence type="ECO:0000256" key="5">
    <source>
        <dbReference type="ARBA" id="ARBA00022777"/>
    </source>
</evidence>
<keyword evidence="4" id="KW-0808">Transferase</keyword>
<keyword evidence="5" id="KW-0418">Kinase</keyword>
<evidence type="ECO:0000256" key="3">
    <source>
        <dbReference type="ARBA" id="ARBA00022553"/>
    </source>
</evidence>
<dbReference type="InterPro" id="IPR036890">
    <property type="entry name" value="HATPase_C_sf"/>
</dbReference>
<dbReference type="Pfam" id="PF00072">
    <property type="entry name" value="Response_reg"/>
    <property type="match status" value="1"/>
</dbReference>
<dbReference type="InterPro" id="IPR011006">
    <property type="entry name" value="CheY-like_superfamily"/>
</dbReference>
<dbReference type="Proteomes" id="UP001589865">
    <property type="component" value="Unassembled WGS sequence"/>
</dbReference>
<evidence type="ECO:0000259" key="10">
    <source>
        <dbReference type="PROSITE" id="PS50109"/>
    </source>
</evidence>
<dbReference type="Gene3D" id="3.40.50.2300">
    <property type="match status" value="1"/>
</dbReference>
<feature type="domain" description="CheW-like" evidence="12">
    <location>
        <begin position="533"/>
        <end position="672"/>
    </location>
</feature>
<sequence length="820" mass="85362">MEDFRAELLAAFAVEYREHLEVIRRLLDAAEAGQPLDLRDGFRRVHSLKGAARAVDLPVVEEVAHRLEAFFARLLDGSAVLGGGAAAVVSAALDAIEGHVSALSEGGAGAALPVGLTEALDGLLDGGAGRAGDPPAGSPPPGSPPPASSPQGFPTRGDATQGSSSSGSSSSGSSSSGSSSSGRPPAPAAPATATDTAQPPAEAPAAGPATEAPALGHAGPGEYLRIGAAQVDALSGAMHELSAMLQRQEAMNAAILRFGQELRALRRQWGEVQPQLRDPAAAADRAASAATPAGRFDARFAALSRHFAALTRDGSGIGWALHQSARRLRTAVEQLSLVPAEAVLGSLARTVRDLARSEGREVAVRLEGLDQQADRAVLQSLKDPLLHLLRNAVGHGRESPEARRAAGKPERGEVGLHVASRGGQLVLRVWDDGAGPDLLRIEETAVRQGLLPHRANDAPPPPEDRLLELVFEPGFSTAGEVDRLSGRGMGLSVVAEAVRALRGNVQLRPRRGVQAGVRGGTEVVIAVPFSAARQPVLLFQAGGSTFALPSYGAERLLHLSVAAVEVSGPHRVARLTLDGQEVVVPLVALTALLGLPPADLVGVGVIQAVLLRRGNRRCLLAVDSLRDVRTLLVGPLDAPGVDPELFAGVVMLDDMTAAPLLRPEGLVERWTRLEAHGAAAELGLAASPAEASPRAVSRQTTVLVVDDSITTRTLERSILEAQGYRVALAVDGLEALNLLRGGEAVVDLVLADVEMPRMDGFALLQAIKADALLASLPVILMTSRADPEDVRRGLELGAGAYLTKQRFDQRELLATIGQLL</sequence>
<feature type="modified residue" description="Phosphohistidine" evidence="7">
    <location>
        <position position="46"/>
    </location>
</feature>
<dbReference type="SMART" id="SM00073">
    <property type="entry name" value="HPT"/>
    <property type="match status" value="1"/>
</dbReference>
<feature type="domain" description="Histidine kinase" evidence="10">
    <location>
        <begin position="271"/>
        <end position="531"/>
    </location>
</feature>
<dbReference type="Pfam" id="PF01584">
    <property type="entry name" value="CheW"/>
    <property type="match status" value="1"/>
</dbReference>
<dbReference type="PROSITE" id="PS50851">
    <property type="entry name" value="CHEW"/>
    <property type="match status" value="1"/>
</dbReference>
<dbReference type="InterPro" id="IPR051315">
    <property type="entry name" value="Bact_Chemotaxis_CheA"/>
</dbReference>
<dbReference type="SUPFAM" id="SSF50341">
    <property type="entry name" value="CheW-like"/>
    <property type="match status" value="1"/>
</dbReference>
<dbReference type="PROSITE" id="PS50110">
    <property type="entry name" value="RESPONSE_REGULATORY"/>
    <property type="match status" value="1"/>
</dbReference>
<dbReference type="InterPro" id="IPR004358">
    <property type="entry name" value="Sig_transdc_His_kin-like_C"/>
</dbReference>
<protein>
    <recommendedName>
        <fullName evidence="2">histidine kinase</fullName>
        <ecNumber evidence="2">2.7.13.3</ecNumber>
    </recommendedName>
</protein>
<dbReference type="PROSITE" id="PS50109">
    <property type="entry name" value="HIS_KIN"/>
    <property type="match status" value="1"/>
</dbReference>
<dbReference type="SMART" id="SM00387">
    <property type="entry name" value="HATPase_c"/>
    <property type="match status" value="1"/>
</dbReference>
<dbReference type="InterPro" id="IPR003594">
    <property type="entry name" value="HATPase_dom"/>
</dbReference>
<dbReference type="InterPro" id="IPR036061">
    <property type="entry name" value="CheW-like_dom_sf"/>
</dbReference>
<dbReference type="Gene3D" id="3.30.565.10">
    <property type="entry name" value="Histidine kinase-like ATPase, C-terminal domain"/>
    <property type="match status" value="1"/>
</dbReference>
<feature type="region of interest" description="Disordered" evidence="9">
    <location>
        <begin position="123"/>
        <end position="216"/>
    </location>
</feature>
<evidence type="ECO:0000256" key="6">
    <source>
        <dbReference type="ARBA" id="ARBA00023012"/>
    </source>
</evidence>
<feature type="domain" description="HPt" evidence="13">
    <location>
        <begin position="1"/>
        <end position="103"/>
    </location>
</feature>
<evidence type="ECO:0000256" key="7">
    <source>
        <dbReference type="PROSITE-ProRule" id="PRU00110"/>
    </source>
</evidence>
<evidence type="ECO:0000313" key="14">
    <source>
        <dbReference type="EMBL" id="MFC0407700.1"/>
    </source>
</evidence>
<evidence type="ECO:0000256" key="9">
    <source>
        <dbReference type="SAM" id="MobiDB-lite"/>
    </source>
</evidence>
<organism evidence="14 15">
    <name type="scientific">Roseomonas elaeocarpi</name>
    <dbReference type="NCBI Taxonomy" id="907779"/>
    <lineage>
        <taxon>Bacteria</taxon>
        <taxon>Pseudomonadati</taxon>
        <taxon>Pseudomonadota</taxon>
        <taxon>Alphaproteobacteria</taxon>
        <taxon>Acetobacterales</taxon>
        <taxon>Roseomonadaceae</taxon>
        <taxon>Roseomonas</taxon>
    </lineage>
</organism>
<dbReference type="SUPFAM" id="SSF55874">
    <property type="entry name" value="ATPase domain of HSP90 chaperone/DNA topoisomerase II/histidine kinase"/>
    <property type="match status" value="1"/>
</dbReference>
<dbReference type="RefSeq" id="WP_377043420.1">
    <property type="nucleotide sequence ID" value="NZ_JBHLUN010000004.1"/>
</dbReference>
<dbReference type="InterPro" id="IPR005467">
    <property type="entry name" value="His_kinase_dom"/>
</dbReference>
<comment type="caution">
    <text evidence="14">The sequence shown here is derived from an EMBL/GenBank/DDBJ whole genome shotgun (WGS) entry which is preliminary data.</text>
</comment>
<name>A0ABV6JPQ4_9PROT</name>
<evidence type="ECO:0000259" key="11">
    <source>
        <dbReference type="PROSITE" id="PS50110"/>
    </source>
</evidence>
<dbReference type="PANTHER" id="PTHR43395:SF1">
    <property type="entry name" value="CHEMOTAXIS PROTEIN CHEA"/>
    <property type="match status" value="1"/>
</dbReference>
<feature type="compositionally biased region" description="Pro residues" evidence="9">
    <location>
        <begin position="136"/>
        <end position="148"/>
    </location>
</feature>
<dbReference type="InterPro" id="IPR001789">
    <property type="entry name" value="Sig_transdc_resp-reg_receiver"/>
</dbReference>
<proteinExistence type="predicted"/>
<dbReference type="InterPro" id="IPR002545">
    <property type="entry name" value="CheW-lke_dom"/>
</dbReference>
<comment type="catalytic activity">
    <reaction evidence="1">
        <text>ATP + protein L-histidine = ADP + protein N-phospho-L-histidine.</text>
        <dbReference type="EC" id="2.7.13.3"/>
    </reaction>
</comment>
<dbReference type="EC" id="2.7.13.3" evidence="2"/>
<dbReference type="Pfam" id="PF01627">
    <property type="entry name" value="Hpt"/>
    <property type="match status" value="1"/>
</dbReference>
<evidence type="ECO:0000256" key="2">
    <source>
        <dbReference type="ARBA" id="ARBA00012438"/>
    </source>
</evidence>
<dbReference type="SUPFAM" id="SSF52172">
    <property type="entry name" value="CheY-like"/>
    <property type="match status" value="1"/>
</dbReference>
<reference evidence="14 15" key="1">
    <citation type="submission" date="2024-09" db="EMBL/GenBank/DDBJ databases">
        <authorList>
            <person name="Sun Q."/>
            <person name="Mori K."/>
        </authorList>
    </citation>
    <scope>NUCLEOTIDE SEQUENCE [LARGE SCALE GENOMIC DNA]</scope>
    <source>
        <strain evidence="14 15">TBRC 5777</strain>
    </source>
</reference>
<feature type="compositionally biased region" description="Low complexity" evidence="9">
    <location>
        <begin position="157"/>
        <end position="214"/>
    </location>
</feature>
<dbReference type="SUPFAM" id="SSF47226">
    <property type="entry name" value="Histidine-containing phosphotransfer domain, HPT domain"/>
    <property type="match status" value="1"/>
</dbReference>
<dbReference type="PANTHER" id="PTHR43395">
    <property type="entry name" value="SENSOR HISTIDINE KINASE CHEA"/>
    <property type="match status" value="1"/>
</dbReference>
<dbReference type="PRINTS" id="PR00344">
    <property type="entry name" value="BCTRLSENSOR"/>
</dbReference>
<feature type="domain" description="Response regulatory" evidence="11">
    <location>
        <begin position="701"/>
        <end position="819"/>
    </location>
</feature>
<dbReference type="SMART" id="SM00260">
    <property type="entry name" value="CheW"/>
    <property type="match status" value="1"/>
</dbReference>
<evidence type="ECO:0000256" key="1">
    <source>
        <dbReference type="ARBA" id="ARBA00000085"/>
    </source>
</evidence>
<accession>A0ABV6JPQ4</accession>
<evidence type="ECO:0000256" key="8">
    <source>
        <dbReference type="PROSITE-ProRule" id="PRU00169"/>
    </source>
</evidence>
<evidence type="ECO:0000259" key="13">
    <source>
        <dbReference type="PROSITE" id="PS50894"/>
    </source>
</evidence>
<dbReference type="PROSITE" id="PS50894">
    <property type="entry name" value="HPT"/>
    <property type="match status" value="1"/>
</dbReference>
<keyword evidence="3 8" id="KW-0597">Phosphoprotein</keyword>
<dbReference type="InterPro" id="IPR036641">
    <property type="entry name" value="HPT_dom_sf"/>
</dbReference>
<evidence type="ECO:0000313" key="15">
    <source>
        <dbReference type="Proteomes" id="UP001589865"/>
    </source>
</evidence>
<feature type="modified residue" description="4-aspartylphosphate" evidence="8">
    <location>
        <position position="752"/>
    </location>
</feature>
<gene>
    <name evidence="14" type="ORF">ACFFGY_05530</name>
</gene>